<evidence type="ECO:0000259" key="5">
    <source>
        <dbReference type="Pfam" id="PF03828"/>
    </source>
</evidence>
<dbReference type="STRING" id="71717.A0A4Y7SVD2"/>
<evidence type="ECO:0000256" key="2">
    <source>
        <dbReference type="ARBA" id="ARBA00012388"/>
    </source>
</evidence>
<dbReference type="PANTHER" id="PTHR23092">
    <property type="entry name" value="POLY(A) RNA POLYMERASE"/>
    <property type="match status" value="1"/>
</dbReference>
<accession>A0A4Y7SVD2</accession>
<evidence type="ECO:0000313" key="8">
    <source>
        <dbReference type="Proteomes" id="UP000298030"/>
    </source>
</evidence>
<feature type="domain" description="PAP-associated" evidence="5">
    <location>
        <begin position="297"/>
        <end position="363"/>
    </location>
</feature>
<dbReference type="GO" id="GO:0003729">
    <property type="term" value="F:mRNA binding"/>
    <property type="evidence" value="ECO:0007669"/>
    <property type="project" value="TreeGrafter"/>
</dbReference>
<evidence type="ECO:0000256" key="3">
    <source>
        <dbReference type="ARBA" id="ARBA00022723"/>
    </source>
</evidence>
<dbReference type="InterPro" id="IPR043519">
    <property type="entry name" value="NT_sf"/>
</dbReference>
<comment type="caution">
    <text evidence="7">The sequence shown here is derived from an EMBL/GenBank/DDBJ whole genome shotgun (WGS) entry which is preliminary data.</text>
</comment>
<dbReference type="InterPro" id="IPR002058">
    <property type="entry name" value="PAP_assoc"/>
</dbReference>
<dbReference type="EC" id="2.7.7.19" evidence="2"/>
<name>A0A4Y7SVD2_COPMI</name>
<gene>
    <name evidence="7" type="ORF">FA13DRAFT_1738095</name>
</gene>
<dbReference type="GO" id="GO:0043634">
    <property type="term" value="P:polyadenylation-dependent ncRNA catabolic process"/>
    <property type="evidence" value="ECO:0007669"/>
    <property type="project" value="TreeGrafter"/>
</dbReference>
<protein>
    <recommendedName>
        <fullName evidence="2">polynucleotide adenylyltransferase</fullName>
        <ecNumber evidence="2">2.7.7.19</ecNumber>
    </recommendedName>
</protein>
<sequence length="435" mass="48007">MSRFSVGAMLKENIMDGRPSRMKSYSDYEGLVIPPCGDFTPHTSITTRSPWMPVDHGSHASRRSSLHEELSQFMDYMAPTREEKALREDLVARITKLIQKLAPGATVCPVGSYITKLYFPTSDIDMVISFNQLYPSDAKTELQLLEYKIRRSGFAGSIDSVLQASTPLLRVTDATTGLEVDLTADDGHGRRATNVVSSWLRRDESGVIRSLVTVLKMFLSIRRLGTTFTGGINSYVLVWMVAAYVKLGAPERVSQGSNDVGDIISRMSSLHVGGRTSATASAQPAQAPKESAPALDLGDALLGFLRFYGRDFDYATKVIQFSTDNVRITSKPLSPGFSVGRYRTFSSTTQQYLLHITDPACPTTDMGCKAYGIKHARETFRDAHDALVELLGSTKTRVGRARTTDRGLLGNFMGGDFSNFVAERRRIAMSWKGRH</sequence>
<evidence type="ECO:0000256" key="1">
    <source>
        <dbReference type="ARBA" id="ARBA00008593"/>
    </source>
</evidence>
<dbReference type="GO" id="GO:0031123">
    <property type="term" value="P:RNA 3'-end processing"/>
    <property type="evidence" value="ECO:0007669"/>
    <property type="project" value="TreeGrafter"/>
</dbReference>
<dbReference type="InterPro" id="IPR054708">
    <property type="entry name" value="MTPAP-like_central"/>
</dbReference>
<dbReference type="GO" id="GO:0031499">
    <property type="term" value="C:TRAMP complex"/>
    <property type="evidence" value="ECO:0007669"/>
    <property type="project" value="TreeGrafter"/>
</dbReference>
<keyword evidence="4" id="KW-0460">Magnesium</keyword>
<dbReference type="GO" id="GO:0010605">
    <property type="term" value="P:negative regulation of macromolecule metabolic process"/>
    <property type="evidence" value="ECO:0007669"/>
    <property type="project" value="UniProtKB-ARBA"/>
</dbReference>
<dbReference type="GO" id="GO:0005730">
    <property type="term" value="C:nucleolus"/>
    <property type="evidence" value="ECO:0007669"/>
    <property type="project" value="TreeGrafter"/>
</dbReference>
<dbReference type="GO" id="GO:1990817">
    <property type="term" value="F:poly(A) RNA polymerase activity"/>
    <property type="evidence" value="ECO:0007669"/>
    <property type="project" value="UniProtKB-EC"/>
</dbReference>
<keyword evidence="3" id="KW-0479">Metal-binding</keyword>
<keyword evidence="8" id="KW-1185">Reference proteome</keyword>
<dbReference type="GO" id="GO:0046872">
    <property type="term" value="F:metal ion binding"/>
    <property type="evidence" value="ECO:0007669"/>
    <property type="project" value="UniProtKB-KW"/>
</dbReference>
<evidence type="ECO:0000256" key="4">
    <source>
        <dbReference type="ARBA" id="ARBA00022842"/>
    </source>
</evidence>
<dbReference type="Gene3D" id="1.10.1410.10">
    <property type="match status" value="2"/>
</dbReference>
<dbReference type="AlphaFoldDB" id="A0A4Y7SVD2"/>
<dbReference type="OrthoDB" id="273917at2759"/>
<dbReference type="Pfam" id="PF22600">
    <property type="entry name" value="MTPAP-like_central"/>
    <property type="match status" value="1"/>
</dbReference>
<organism evidence="7 8">
    <name type="scientific">Coprinellus micaceus</name>
    <name type="common">Glistening ink-cap mushroom</name>
    <name type="synonym">Coprinus micaceus</name>
    <dbReference type="NCBI Taxonomy" id="71717"/>
    <lineage>
        <taxon>Eukaryota</taxon>
        <taxon>Fungi</taxon>
        <taxon>Dikarya</taxon>
        <taxon>Basidiomycota</taxon>
        <taxon>Agaricomycotina</taxon>
        <taxon>Agaricomycetes</taxon>
        <taxon>Agaricomycetidae</taxon>
        <taxon>Agaricales</taxon>
        <taxon>Agaricineae</taxon>
        <taxon>Psathyrellaceae</taxon>
        <taxon>Coprinellus</taxon>
    </lineage>
</organism>
<dbReference type="SUPFAM" id="SSF81631">
    <property type="entry name" value="PAP/OAS1 substrate-binding domain"/>
    <property type="match status" value="1"/>
</dbReference>
<feature type="domain" description="Poly(A) RNA polymerase mitochondrial-like central palm" evidence="6">
    <location>
        <begin position="66"/>
        <end position="198"/>
    </location>
</feature>
<dbReference type="Pfam" id="PF03828">
    <property type="entry name" value="PAP_assoc"/>
    <property type="match status" value="1"/>
</dbReference>
<evidence type="ECO:0000313" key="7">
    <source>
        <dbReference type="EMBL" id="TEB25772.1"/>
    </source>
</evidence>
<dbReference type="Gene3D" id="3.30.460.10">
    <property type="entry name" value="Beta Polymerase, domain 2"/>
    <property type="match status" value="1"/>
</dbReference>
<proteinExistence type="inferred from homology"/>
<dbReference type="SUPFAM" id="SSF81301">
    <property type="entry name" value="Nucleotidyltransferase"/>
    <property type="match status" value="1"/>
</dbReference>
<comment type="similarity">
    <text evidence="1">Belongs to the DNA polymerase type-B-like family.</text>
</comment>
<reference evidence="7 8" key="1">
    <citation type="journal article" date="2019" name="Nat. Ecol. Evol.">
        <title>Megaphylogeny resolves global patterns of mushroom evolution.</title>
        <authorList>
            <person name="Varga T."/>
            <person name="Krizsan K."/>
            <person name="Foldi C."/>
            <person name="Dima B."/>
            <person name="Sanchez-Garcia M."/>
            <person name="Sanchez-Ramirez S."/>
            <person name="Szollosi G.J."/>
            <person name="Szarkandi J.G."/>
            <person name="Papp V."/>
            <person name="Albert L."/>
            <person name="Andreopoulos W."/>
            <person name="Angelini C."/>
            <person name="Antonin V."/>
            <person name="Barry K.W."/>
            <person name="Bougher N.L."/>
            <person name="Buchanan P."/>
            <person name="Buyck B."/>
            <person name="Bense V."/>
            <person name="Catcheside P."/>
            <person name="Chovatia M."/>
            <person name="Cooper J."/>
            <person name="Damon W."/>
            <person name="Desjardin D."/>
            <person name="Finy P."/>
            <person name="Geml J."/>
            <person name="Haridas S."/>
            <person name="Hughes K."/>
            <person name="Justo A."/>
            <person name="Karasinski D."/>
            <person name="Kautmanova I."/>
            <person name="Kiss B."/>
            <person name="Kocsube S."/>
            <person name="Kotiranta H."/>
            <person name="LaButti K.M."/>
            <person name="Lechner B.E."/>
            <person name="Liimatainen K."/>
            <person name="Lipzen A."/>
            <person name="Lukacs Z."/>
            <person name="Mihaltcheva S."/>
            <person name="Morgado L.N."/>
            <person name="Niskanen T."/>
            <person name="Noordeloos M.E."/>
            <person name="Ohm R.A."/>
            <person name="Ortiz-Santana B."/>
            <person name="Ovrebo C."/>
            <person name="Racz N."/>
            <person name="Riley R."/>
            <person name="Savchenko A."/>
            <person name="Shiryaev A."/>
            <person name="Soop K."/>
            <person name="Spirin V."/>
            <person name="Szebenyi C."/>
            <person name="Tomsovsky M."/>
            <person name="Tulloss R.E."/>
            <person name="Uehling J."/>
            <person name="Grigoriev I.V."/>
            <person name="Vagvolgyi C."/>
            <person name="Papp T."/>
            <person name="Martin F.M."/>
            <person name="Miettinen O."/>
            <person name="Hibbett D.S."/>
            <person name="Nagy L.G."/>
        </authorList>
    </citation>
    <scope>NUCLEOTIDE SEQUENCE [LARGE SCALE GENOMIC DNA]</scope>
    <source>
        <strain evidence="7 8">FP101781</strain>
    </source>
</reference>
<dbReference type="CDD" id="cd05402">
    <property type="entry name" value="NT_PAP_TUTase"/>
    <property type="match status" value="1"/>
</dbReference>
<dbReference type="EMBL" id="QPFP01000054">
    <property type="protein sequence ID" value="TEB25772.1"/>
    <property type="molecule type" value="Genomic_DNA"/>
</dbReference>
<dbReference type="Proteomes" id="UP000298030">
    <property type="component" value="Unassembled WGS sequence"/>
</dbReference>
<dbReference type="InterPro" id="IPR045862">
    <property type="entry name" value="Trf4-like"/>
</dbReference>
<dbReference type="PANTHER" id="PTHR23092:SF15">
    <property type="entry name" value="INACTIVE NON-CANONICAL POLY(A) RNA POLYMERASE PROTEIN TRF4-2-RELATED"/>
    <property type="match status" value="1"/>
</dbReference>
<evidence type="ECO:0000259" key="6">
    <source>
        <dbReference type="Pfam" id="PF22600"/>
    </source>
</evidence>